<dbReference type="Proteomes" id="UP001212170">
    <property type="component" value="Unassembled WGS sequence"/>
</dbReference>
<name>A0ABT4WA16_9FLAO</name>
<feature type="transmembrane region" description="Helical" evidence="1">
    <location>
        <begin position="40"/>
        <end position="60"/>
    </location>
</feature>
<gene>
    <name evidence="2" type="ORF">NJT12_07055</name>
</gene>
<proteinExistence type="predicted"/>
<organism evidence="2 3">
    <name type="scientific">Flavobacterium azizsancarii</name>
    <dbReference type="NCBI Taxonomy" id="2961580"/>
    <lineage>
        <taxon>Bacteria</taxon>
        <taxon>Pseudomonadati</taxon>
        <taxon>Bacteroidota</taxon>
        <taxon>Flavobacteriia</taxon>
        <taxon>Flavobacteriales</taxon>
        <taxon>Flavobacteriaceae</taxon>
        <taxon>Flavobacterium</taxon>
    </lineage>
</organism>
<keyword evidence="1" id="KW-0472">Membrane</keyword>
<keyword evidence="3" id="KW-1185">Reference proteome</keyword>
<dbReference type="EMBL" id="JAMZNK010000008">
    <property type="protein sequence ID" value="MDA6069373.1"/>
    <property type="molecule type" value="Genomic_DNA"/>
</dbReference>
<keyword evidence="1" id="KW-0812">Transmembrane</keyword>
<dbReference type="RefSeq" id="WP_271335185.1">
    <property type="nucleotide sequence ID" value="NZ_JAMZNK010000008.1"/>
</dbReference>
<reference evidence="2 3" key="1">
    <citation type="journal article" date="2023" name="Chemosphere">
        <title>Whole genome analysis of Flavobacterium aziz-sancarii sp. nov., isolated from Ardley Island (Antarctica), revealed a rich resistome and bioremediation potential.</title>
        <authorList>
            <person name="Otur C."/>
            <person name="Okay S."/>
            <person name="Kurt-Kizildogan A."/>
        </authorList>
    </citation>
    <scope>NUCLEOTIDE SEQUENCE [LARGE SCALE GENOMIC DNA]</scope>
    <source>
        <strain evidence="2 3">AC</strain>
    </source>
</reference>
<sequence length="68" mass="8175">MNFFKIKTNWSNAEFTIIKLCIASAYLLIGSYFHNFIKDYYAPLLIVFGITLIWFVYLWLKKMKARNQ</sequence>
<comment type="caution">
    <text evidence="2">The sequence shown here is derived from an EMBL/GenBank/DDBJ whole genome shotgun (WGS) entry which is preliminary data.</text>
</comment>
<evidence type="ECO:0000256" key="1">
    <source>
        <dbReference type="SAM" id="Phobius"/>
    </source>
</evidence>
<evidence type="ECO:0000313" key="3">
    <source>
        <dbReference type="Proteomes" id="UP001212170"/>
    </source>
</evidence>
<feature type="transmembrane region" description="Helical" evidence="1">
    <location>
        <begin position="12"/>
        <end position="34"/>
    </location>
</feature>
<keyword evidence="1" id="KW-1133">Transmembrane helix</keyword>
<evidence type="ECO:0000313" key="2">
    <source>
        <dbReference type="EMBL" id="MDA6069373.1"/>
    </source>
</evidence>
<protein>
    <submittedName>
        <fullName evidence="2">Uncharacterized protein</fullName>
    </submittedName>
</protein>
<accession>A0ABT4WA16</accession>